<dbReference type="SUPFAM" id="SSF56281">
    <property type="entry name" value="Metallo-hydrolase/oxidoreductase"/>
    <property type="match status" value="1"/>
</dbReference>
<evidence type="ECO:0000256" key="1">
    <source>
        <dbReference type="ARBA" id="ARBA00022759"/>
    </source>
</evidence>
<sequence length="271" mass="29212">MVEIIFLGVGAAIPMRNSANTAYLIRIGNERILIDCGPAILQQLDAVGVSPAEITHIFFTHRHGDHVLGYPMLMLWYEISADARQQAPTLIASAQTFDALDTLMRVSYGPMEGVAESAPRIIAPQERIGQTQIHPNIMLTTVPMTHSDFAPSLGLRIETRHHFGDHVIALTGDTGPNDHIALLAREAELLVHEATYSATLNPEYAAGAYGHSTAQIAGRNAKAAGAKRLALVHIDAMYEGQERALVEEAQREFDGHVFAPVAGLSIVLGGA</sequence>
<dbReference type="Gene3D" id="3.60.15.10">
    <property type="entry name" value="Ribonuclease Z/Hydroxyacylglutathione hydrolase-like"/>
    <property type="match status" value="1"/>
</dbReference>
<feature type="domain" description="Metallo-beta-lactamase" evidence="2">
    <location>
        <begin position="19"/>
        <end position="211"/>
    </location>
</feature>
<dbReference type="PANTHER" id="PTHR46018:SF2">
    <property type="entry name" value="ZINC PHOSPHODIESTERASE ELAC PROTEIN 1"/>
    <property type="match status" value="1"/>
</dbReference>
<dbReference type="Pfam" id="PF23023">
    <property type="entry name" value="Anti-Pycsar_Apyc1"/>
    <property type="match status" value="1"/>
</dbReference>
<keyword evidence="1" id="KW-0378">Hydrolase</keyword>
<proteinExistence type="predicted"/>
<evidence type="ECO:0000313" key="4">
    <source>
        <dbReference type="Proteomes" id="UP000230790"/>
    </source>
</evidence>
<evidence type="ECO:0000259" key="2">
    <source>
        <dbReference type="SMART" id="SM00849"/>
    </source>
</evidence>
<gene>
    <name evidence="3" type="ORF">CUN48_06295</name>
</gene>
<protein>
    <recommendedName>
        <fullName evidence="2">Metallo-beta-lactamase domain-containing protein</fullName>
    </recommendedName>
</protein>
<accession>A0A2M8QDN0</accession>
<evidence type="ECO:0000313" key="3">
    <source>
        <dbReference type="EMBL" id="PJF47900.1"/>
    </source>
</evidence>
<dbReference type="Proteomes" id="UP000230790">
    <property type="component" value="Unassembled WGS sequence"/>
</dbReference>
<reference evidence="3 4" key="1">
    <citation type="submission" date="2017-11" db="EMBL/GenBank/DDBJ databases">
        <title>Evolution of Phototrophy in the Chloroflexi Phylum Driven by Horizontal Gene Transfer.</title>
        <authorList>
            <person name="Ward L.M."/>
            <person name="Hemp J."/>
            <person name="Shih P.M."/>
            <person name="Mcglynn S.E."/>
            <person name="Fischer W."/>
        </authorList>
    </citation>
    <scope>NUCLEOTIDE SEQUENCE [LARGE SCALE GENOMIC DNA]</scope>
    <source>
        <strain evidence="3">JP3_7</strain>
    </source>
</reference>
<dbReference type="EMBL" id="PGTN01000031">
    <property type="protein sequence ID" value="PJF47900.1"/>
    <property type="molecule type" value="Genomic_DNA"/>
</dbReference>
<dbReference type="AlphaFoldDB" id="A0A2M8QDN0"/>
<organism evidence="3 4">
    <name type="scientific">Candidatus Thermofonsia Clade 3 bacterium</name>
    <dbReference type="NCBI Taxonomy" id="2364212"/>
    <lineage>
        <taxon>Bacteria</taxon>
        <taxon>Bacillati</taxon>
        <taxon>Chloroflexota</taxon>
        <taxon>Candidatus Thermofontia</taxon>
        <taxon>Candidatus Thermofonsia Clade 3</taxon>
    </lineage>
</organism>
<comment type="caution">
    <text evidence="3">The sequence shown here is derived from an EMBL/GenBank/DDBJ whole genome shotgun (WGS) entry which is preliminary data.</text>
</comment>
<dbReference type="InterPro" id="IPR036866">
    <property type="entry name" value="RibonucZ/Hydroxyglut_hydro"/>
</dbReference>
<dbReference type="InterPro" id="IPR001279">
    <property type="entry name" value="Metallo-B-lactamas"/>
</dbReference>
<keyword evidence="1" id="KW-0255">Endonuclease</keyword>
<dbReference type="SMART" id="SM00849">
    <property type="entry name" value="Lactamase_B"/>
    <property type="match status" value="1"/>
</dbReference>
<dbReference type="GO" id="GO:0042781">
    <property type="term" value="F:3'-tRNA processing endoribonuclease activity"/>
    <property type="evidence" value="ECO:0007669"/>
    <property type="project" value="TreeGrafter"/>
</dbReference>
<keyword evidence="1" id="KW-0540">Nuclease</keyword>
<name>A0A2M8QDN0_9CHLR</name>
<dbReference type="PANTHER" id="PTHR46018">
    <property type="entry name" value="ZINC PHOSPHODIESTERASE ELAC PROTEIN 1"/>
    <property type="match status" value="1"/>
</dbReference>